<evidence type="ECO:0000313" key="2">
    <source>
        <dbReference type="Proteomes" id="UP000269539"/>
    </source>
</evidence>
<organism evidence="1 2">
    <name type="scientific">Hortaea werneckii</name>
    <name type="common">Black yeast</name>
    <name type="synonym">Cladosporium werneckii</name>
    <dbReference type="NCBI Taxonomy" id="91943"/>
    <lineage>
        <taxon>Eukaryota</taxon>
        <taxon>Fungi</taxon>
        <taxon>Dikarya</taxon>
        <taxon>Ascomycota</taxon>
        <taxon>Pezizomycotina</taxon>
        <taxon>Dothideomycetes</taxon>
        <taxon>Dothideomycetidae</taxon>
        <taxon>Mycosphaerellales</taxon>
        <taxon>Teratosphaeriaceae</taxon>
        <taxon>Hortaea</taxon>
    </lineage>
</organism>
<proteinExistence type="predicted"/>
<name>A0A3M7B2H5_HORWE</name>
<dbReference type="Proteomes" id="UP000269539">
    <property type="component" value="Unassembled WGS sequence"/>
</dbReference>
<dbReference type="AlphaFoldDB" id="A0A3M7B2H5"/>
<comment type="caution">
    <text evidence="1">The sequence shown here is derived from an EMBL/GenBank/DDBJ whole genome shotgun (WGS) entry which is preliminary data.</text>
</comment>
<sequence length="89" mass="10772">MYYTRLKDDVKDELIRLGNSNRGKKREGPEYYNYYKIGHYVRDYRGRKEQLNIMLVKELINEANDRRGAYDVLKLVKEPKTELDYKAIH</sequence>
<gene>
    <name evidence="1" type="ORF">D0864_16751</name>
</gene>
<reference evidence="1 2" key="1">
    <citation type="journal article" date="2018" name="BMC Genomics">
        <title>Genomic evidence for intraspecific hybridization in a clonal and extremely halotolerant yeast.</title>
        <authorList>
            <person name="Gostincar C."/>
            <person name="Stajich J.E."/>
            <person name="Zupancic J."/>
            <person name="Zalar P."/>
            <person name="Gunde-Cimerman N."/>
        </authorList>
    </citation>
    <scope>NUCLEOTIDE SEQUENCE [LARGE SCALE GENOMIC DNA]</scope>
    <source>
        <strain evidence="1 2">EXF-10513</strain>
    </source>
</reference>
<evidence type="ECO:0000313" key="1">
    <source>
        <dbReference type="EMBL" id="RMY33848.1"/>
    </source>
</evidence>
<dbReference type="EMBL" id="QWIO01004590">
    <property type="protein sequence ID" value="RMY33848.1"/>
    <property type="molecule type" value="Genomic_DNA"/>
</dbReference>
<accession>A0A3M7B2H5</accession>
<protein>
    <submittedName>
        <fullName evidence="1">Uncharacterized protein</fullName>
    </submittedName>
</protein>